<dbReference type="AlphaFoldDB" id="A0A485KCD4"/>
<dbReference type="EMBL" id="VJMH01000849">
    <property type="protein sequence ID" value="KAF0714197.1"/>
    <property type="molecule type" value="Genomic_DNA"/>
</dbReference>
<evidence type="ECO:0000256" key="1">
    <source>
        <dbReference type="SAM" id="MobiDB-lite"/>
    </source>
</evidence>
<name>A0A485KCD4_9STRA</name>
<gene>
    <name evidence="3" type="primary">Aste57867_3993</name>
    <name evidence="2" type="ORF">As57867_003982</name>
    <name evidence="3" type="ORF">ASTE57867_3993</name>
</gene>
<feature type="compositionally biased region" description="Polar residues" evidence="1">
    <location>
        <begin position="151"/>
        <end position="160"/>
    </location>
</feature>
<evidence type="ECO:0000313" key="3">
    <source>
        <dbReference type="EMBL" id="VFT81128.1"/>
    </source>
</evidence>
<feature type="region of interest" description="Disordered" evidence="1">
    <location>
        <begin position="148"/>
        <end position="167"/>
    </location>
</feature>
<evidence type="ECO:0000313" key="2">
    <source>
        <dbReference type="EMBL" id="KAF0714197.1"/>
    </source>
</evidence>
<dbReference type="EMBL" id="CAADRA010000849">
    <property type="protein sequence ID" value="VFT81128.1"/>
    <property type="molecule type" value="Genomic_DNA"/>
</dbReference>
<accession>A0A485KCD4</accession>
<feature type="region of interest" description="Disordered" evidence="1">
    <location>
        <begin position="27"/>
        <end position="79"/>
    </location>
</feature>
<feature type="region of interest" description="Disordered" evidence="1">
    <location>
        <begin position="398"/>
        <end position="437"/>
    </location>
</feature>
<feature type="compositionally biased region" description="Acidic residues" evidence="1">
    <location>
        <begin position="70"/>
        <end position="79"/>
    </location>
</feature>
<reference evidence="2" key="2">
    <citation type="submission" date="2019-06" db="EMBL/GenBank/DDBJ databases">
        <title>Genomics analysis of Aphanomyces spp. identifies a new class of oomycete effector associated with host adaptation.</title>
        <authorList>
            <person name="Gaulin E."/>
        </authorList>
    </citation>
    <scope>NUCLEOTIDE SEQUENCE</scope>
    <source>
        <strain evidence="2">CBS 578.67</strain>
    </source>
</reference>
<evidence type="ECO:0000313" key="4">
    <source>
        <dbReference type="Proteomes" id="UP000332933"/>
    </source>
</evidence>
<dbReference type="Proteomes" id="UP000332933">
    <property type="component" value="Unassembled WGS sequence"/>
</dbReference>
<reference evidence="3 4" key="1">
    <citation type="submission" date="2019-03" db="EMBL/GenBank/DDBJ databases">
        <authorList>
            <person name="Gaulin E."/>
            <person name="Dumas B."/>
        </authorList>
    </citation>
    <scope>NUCLEOTIDE SEQUENCE [LARGE SCALE GENOMIC DNA]</scope>
    <source>
        <strain evidence="3">CBS 568.67</strain>
    </source>
</reference>
<dbReference type="OrthoDB" id="72256at2759"/>
<proteinExistence type="predicted"/>
<keyword evidence="4" id="KW-1185">Reference proteome</keyword>
<organism evidence="3 4">
    <name type="scientific">Aphanomyces stellatus</name>
    <dbReference type="NCBI Taxonomy" id="120398"/>
    <lineage>
        <taxon>Eukaryota</taxon>
        <taxon>Sar</taxon>
        <taxon>Stramenopiles</taxon>
        <taxon>Oomycota</taxon>
        <taxon>Saprolegniomycetes</taxon>
        <taxon>Saprolegniales</taxon>
        <taxon>Verrucalvaceae</taxon>
        <taxon>Aphanomyces</taxon>
    </lineage>
</organism>
<feature type="compositionally biased region" description="Basic residues" evidence="1">
    <location>
        <begin position="51"/>
        <end position="64"/>
    </location>
</feature>
<protein>
    <submittedName>
        <fullName evidence="3">Aste57867_3993 protein</fullName>
    </submittedName>
</protein>
<sequence>MIRRFTILDHLSQNAMTNPLGLNEFLKEIDEPPPKEPPSSVASSSAQRPTLARRRPRSTGHPLHRPIAQVDDDDDEDDMDQDELYHRILQHPDLSQLDTTTVEIADGKHHIHDGDQEIIVSTPVSAYCLSRPSTPARAIQVPVDAVKSTMARGSQGQPSTAKDRSARHQLSQDVVDVLRRHKEVQMKRSTIMTHSVVQRQLKAMWHVVVKSAQGGVVVDEAAGISMEDYLAFYSTLLGGLTFGWDDHMGASILQRAWECDRRGLDALDVDCFCMSLFFFVEKWVDDTTLPEYKRVLKLLRDIYLGKAPTSGSNLAKPTLHKYNQQLEQEAEHQALNIVLGKSVDFDAVAYLHYNNAVDMLSASPVTHRRHSTVVLDGSSASTTRAIQSSMQIQITVKDKPRPATGGAIRQKDNPPPLVTSTSSSSLGESTKRDITPPPKLAMAATASVPLLPVCRDRLPGGGAYKPFGKKGSYRKLLPQL</sequence>